<accession>A0A1M6V6L7</accession>
<feature type="domain" description="ABC transporter" evidence="4">
    <location>
        <begin position="5"/>
        <end position="227"/>
    </location>
</feature>
<dbReference type="Proteomes" id="UP000184248">
    <property type="component" value="Unassembled WGS sequence"/>
</dbReference>
<evidence type="ECO:0000313" key="5">
    <source>
        <dbReference type="EMBL" id="SHK77112.1"/>
    </source>
</evidence>
<dbReference type="InterPro" id="IPR027417">
    <property type="entry name" value="P-loop_NTPase"/>
</dbReference>
<sequence>MSEILRIKDLSFGYNFREIFAHAEVSLEKGKIYGLLGPNGAGKTTLLNLLFGNLRPIDGKITWFIPPEERFLVRQYITIPNELTIGEFVEIIFRMNQGEFNRSAFLYSLPIVWQERMSELFDRRVPALSFGERKWVITVVALAFDRDLVALDEPTAAMDVPTRQSIWQNLKDAKAAGKTVIVSSHYLEEFENTADVILAIRSGRIEYFKGVEDFCNNIEGSNRSVNEAFMQYYS</sequence>
<dbReference type="SUPFAM" id="SSF52540">
    <property type="entry name" value="P-loop containing nucleoside triphosphate hydrolases"/>
    <property type="match status" value="1"/>
</dbReference>
<keyword evidence="6" id="KW-1185">Reference proteome</keyword>
<dbReference type="RefSeq" id="WP_064698887.1">
    <property type="nucleotide sequence ID" value="NZ_BDEO01000003.1"/>
</dbReference>
<dbReference type="GO" id="GO:0005524">
    <property type="term" value="F:ATP binding"/>
    <property type="evidence" value="ECO:0007669"/>
    <property type="project" value="UniProtKB-KW"/>
</dbReference>
<evidence type="ECO:0000313" key="6">
    <source>
        <dbReference type="Proteomes" id="UP000184248"/>
    </source>
</evidence>
<dbReference type="GO" id="GO:0016887">
    <property type="term" value="F:ATP hydrolysis activity"/>
    <property type="evidence" value="ECO:0007669"/>
    <property type="project" value="InterPro"/>
</dbReference>
<protein>
    <submittedName>
        <fullName evidence="5">ABC-2 type transport system ATP-binding protein</fullName>
    </submittedName>
</protein>
<evidence type="ECO:0000256" key="1">
    <source>
        <dbReference type="ARBA" id="ARBA00022448"/>
    </source>
</evidence>
<dbReference type="InterPro" id="IPR003593">
    <property type="entry name" value="AAA+_ATPase"/>
</dbReference>
<dbReference type="PANTHER" id="PTHR42939">
    <property type="entry name" value="ABC TRANSPORTER ATP-BINDING PROTEIN ALBC-RELATED"/>
    <property type="match status" value="1"/>
</dbReference>
<dbReference type="InterPro" id="IPR051782">
    <property type="entry name" value="ABC_Transporter_VariousFunc"/>
</dbReference>
<dbReference type="SMART" id="SM00382">
    <property type="entry name" value="AAA"/>
    <property type="match status" value="1"/>
</dbReference>
<dbReference type="OrthoDB" id="9804819at2"/>
<dbReference type="CDD" id="cd03230">
    <property type="entry name" value="ABC_DR_subfamily_A"/>
    <property type="match status" value="1"/>
</dbReference>
<dbReference type="AlphaFoldDB" id="A0A1M6V6L7"/>
<dbReference type="PANTHER" id="PTHR42939:SF1">
    <property type="entry name" value="ABC TRANSPORTER ATP-BINDING PROTEIN ALBC-RELATED"/>
    <property type="match status" value="1"/>
</dbReference>
<evidence type="ECO:0000259" key="4">
    <source>
        <dbReference type="PROSITE" id="PS50893"/>
    </source>
</evidence>
<dbReference type="PROSITE" id="PS50893">
    <property type="entry name" value="ABC_TRANSPORTER_2"/>
    <property type="match status" value="1"/>
</dbReference>
<gene>
    <name evidence="5" type="ORF">SAMN05192556_105110</name>
</gene>
<evidence type="ECO:0000256" key="3">
    <source>
        <dbReference type="ARBA" id="ARBA00022840"/>
    </source>
</evidence>
<name>A0A1M6V6L7_9GAMM</name>
<proteinExistence type="predicted"/>
<dbReference type="Gene3D" id="3.40.50.300">
    <property type="entry name" value="P-loop containing nucleotide triphosphate hydrolases"/>
    <property type="match status" value="1"/>
</dbReference>
<reference evidence="6" key="1">
    <citation type="submission" date="2016-11" db="EMBL/GenBank/DDBJ databases">
        <authorList>
            <person name="Varghese N."/>
            <person name="Submissions S."/>
        </authorList>
    </citation>
    <scope>NUCLEOTIDE SEQUENCE [LARGE SCALE GENOMIC DNA]</scope>
    <source>
        <strain evidence="6">ALO Sharm</strain>
    </source>
</reference>
<keyword evidence="3 5" id="KW-0067">ATP-binding</keyword>
<keyword evidence="1" id="KW-0813">Transport</keyword>
<dbReference type="EMBL" id="FRAL01000005">
    <property type="protein sequence ID" value="SHK77112.1"/>
    <property type="molecule type" value="Genomic_DNA"/>
</dbReference>
<keyword evidence="2" id="KW-0547">Nucleotide-binding</keyword>
<dbReference type="Pfam" id="PF00005">
    <property type="entry name" value="ABC_tran"/>
    <property type="match status" value="1"/>
</dbReference>
<organism evidence="5 6">
    <name type="scientific">Halomonas caseinilytica</name>
    <dbReference type="NCBI Taxonomy" id="438744"/>
    <lineage>
        <taxon>Bacteria</taxon>
        <taxon>Pseudomonadati</taxon>
        <taxon>Pseudomonadota</taxon>
        <taxon>Gammaproteobacteria</taxon>
        <taxon>Oceanospirillales</taxon>
        <taxon>Halomonadaceae</taxon>
        <taxon>Halomonas</taxon>
    </lineage>
</organism>
<evidence type="ECO:0000256" key="2">
    <source>
        <dbReference type="ARBA" id="ARBA00022741"/>
    </source>
</evidence>
<dbReference type="InterPro" id="IPR003439">
    <property type="entry name" value="ABC_transporter-like_ATP-bd"/>
</dbReference>